<keyword evidence="9 11" id="KW-0472">Membrane</keyword>
<keyword evidence="6 11" id="KW-1133">Transmembrane helix</keyword>
<feature type="compositionally biased region" description="Polar residues" evidence="10">
    <location>
        <begin position="182"/>
        <end position="201"/>
    </location>
</feature>
<dbReference type="GO" id="GO:0006123">
    <property type="term" value="P:mitochondrial electron transport, cytochrome c to oxygen"/>
    <property type="evidence" value="ECO:0007669"/>
    <property type="project" value="InterPro"/>
</dbReference>
<evidence type="ECO:0008006" key="14">
    <source>
        <dbReference type="Google" id="ProtNLM"/>
    </source>
</evidence>
<comment type="subcellular location">
    <subcellularLocation>
        <location evidence="1">Mitochondrion inner membrane</location>
        <topology evidence="1">Single-pass membrane protein</topology>
    </subcellularLocation>
</comment>
<protein>
    <recommendedName>
        <fullName evidence="14">Cytochrome c oxidase subunit 4</fullName>
    </recommendedName>
</protein>
<evidence type="ECO:0000256" key="2">
    <source>
        <dbReference type="ARBA" id="ARBA00008135"/>
    </source>
</evidence>
<dbReference type="Proteomes" id="UP001152798">
    <property type="component" value="Chromosome 3"/>
</dbReference>
<keyword evidence="13" id="KW-1185">Reference proteome</keyword>
<feature type="region of interest" description="Disordered" evidence="10">
    <location>
        <begin position="170"/>
        <end position="251"/>
    </location>
</feature>
<dbReference type="CDD" id="cd00922">
    <property type="entry name" value="Cyt_c_Oxidase_IV"/>
    <property type="match status" value="1"/>
</dbReference>
<keyword evidence="8" id="KW-0496">Mitochondrion</keyword>
<dbReference type="AlphaFoldDB" id="A0A9P0H6B1"/>
<dbReference type="EMBL" id="OV725079">
    <property type="protein sequence ID" value="CAH1396213.1"/>
    <property type="molecule type" value="Genomic_DNA"/>
</dbReference>
<dbReference type="Gene3D" id="1.10.442.10">
    <property type="entry name" value="Cytochrome c oxidase subunit IV"/>
    <property type="match status" value="1"/>
</dbReference>
<sequence length="366" mass="42375">MLSINVLKRCLSTASVLHTQTDACKIGMREIVGFGINGQSIYSDNPMFPYPAIRFREISPIYKALKEKEKGDWRSLSIEEKKTLYRVSFCQTFAEMNAPTGRWKPVIGTALILLSTGLLLCTLIRMIYENLKKANMQIGILGKPKKDYPPLLTCYEISRNEDKNVMARKKETEKNKMKKNQNDPSVVGETTSNNGSKNQSTEECDKSVLSDTKRSIESKVNNKISLIEESEAQRKSSMDMDEMDETDESIDETKNKTKDLVAIELFTLLLAMKTERRRQKKQRRFVKKMKRRFEAENIVGGDGTFLVLKQYPHQPYCLSYKLLTKTKTFNRDEAVTLWMKYLPLTKRFFYRIDPYSSIVDDYFDVQ</sequence>
<evidence type="ECO:0000256" key="9">
    <source>
        <dbReference type="ARBA" id="ARBA00023136"/>
    </source>
</evidence>
<gene>
    <name evidence="12" type="ORF">NEZAVI_LOCUS6324</name>
</gene>
<dbReference type="PANTHER" id="PTHR10707:SF10">
    <property type="entry name" value="CYTOCHROME C OXIDASE SUBUNIT 4"/>
    <property type="match status" value="1"/>
</dbReference>
<dbReference type="InterPro" id="IPR036639">
    <property type="entry name" value="Cyt_c_oxidase_su4_sf"/>
</dbReference>
<evidence type="ECO:0000256" key="4">
    <source>
        <dbReference type="ARBA" id="ARBA00022792"/>
    </source>
</evidence>
<evidence type="ECO:0000256" key="11">
    <source>
        <dbReference type="SAM" id="Phobius"/>
    </source>
</evidence>
<keyword evidence="3 11" id="KW-0812">Transmembrane</keyword>
<comment type="similarity">
    <text evidence="2">Belongs to the cytochrome c oxidase IV family.</text>
</comment>
<evidence type="ECO:0000256" key="10">
    <source>
        <dbReference type="SAM" id="MobiDB-lite"/>
    </source>
</evidence>
<dbReference type="GO" id="GO:0005743">
    <property type="term" value="C:mitochondrial inner membrane"/>
    <property type="evidence" value="ECO:0007669"/>
    <property type="project" value="UniProtKB-SubCell"/>
</dbReference>
<evidence type="ECO:0000313" key="12">
    <source>
        <dbReference type="EMBL" id="CAH1396213.1"/>
    </source>
</evidence>
<dbReference type="PANTHER" id="PTHR10707">
    <property type="entry name" value="CYTOCHROME C OXIDASE SUBUNIT IV"/>
    <property type="match status" value="1"/>
</dbReference>
<feature type="compositionally biased region" description="Basic and acidic residues" evidence="10">
    <location>
        <begin position="203"/>
        <end position="217"/>
    </location>
</feature>
<organism evidence="12 13">
    <name type="scientific">Nezara viridula</name>
    <name type="common">Southern green stink bug</name>
    <name type="synonym">Cimex viridulus</name>
    <dbReference type="NCBI Taxonomy" id="85310"/>
    <lineage>
        <taxon>Eukaryota</taxon>
        <taxon>Metazoa</taxon>
        <taxon>Ecdysozoa</taxon>
        <taxon>Arthropoda</taxon>
        <taxon>Hexapoda</taxon>
        <taxon>Insecta</taxon>
        <taxon>Pterygota</taxon>
        <taxon>Neoptera</taxon>
        <taxon>Paraneoptera</taxon>
        <taxon>Hemiptera</taxon>
        <taxon>Heteroptera</taxon>
        <taxon>Panheteroptera</taxon>
        <taxon>Pentatomomorpha</taxon>
        <taxon>Pentatomoidea</taxon>
        <taxon>Pentatomidae</taxon>
        <taxon>Pentatominae</taxon>
        <taxon>Nezara</taxon>
    </lineage>
</organism>
<keyword evidence="4" id="KW-0999">Mitochondrion inner membrane</keyword>
<feature type="transmembrane region" description="Helical" evidence="11">
    <location>
        <begin position="106"/>
        <end position="128"/>
    </location>
</feature>
<evidence type="ECO:0000256" key="8">
    <source>
        <dbReference type="ARBA" id="ARBA00023128"/>
    </source>
</evidence>
<evidence type="ECO:0000256" key="6">
    <source>
        <dbReference type="ARBA" id="ARBA00022989"/>
    </source>
</evidence>
<evidence type="ECO:0000256" key="5">
    <source>
        <dbReference type="ARBA" id="ARBA00022946"/>
    </source>
</evidence>
<reference evidence="12" key="1">
    <citation type="submission" date="2022-01" db="EMBL/GenBank/DDBJ databases">
        <authorList>
            <person name="King R."/>
        </authorList>
    </citation>
    <scope>NUCLEOTIDE SEQUENCE</scope>
</reference>
<evidence type="ECO:0000256" key="7">
    <source>
        <dbReference type="ARBA" id="ARBA00023002"/>
    </source>
</evidence>
<keyword evidence="7" id="KW-0560">Oxidoreductase</keyword>
<evidence type="ECO:0000256" key="3">
    <source>
        <dbReference type="ARBA" id="ARBA00022692"/>
    </source>
</evidence>
<dbReference type="SUPFAM" id="SSF81406">
    <property type="entry name" value="Mitochondrial cytochrome c oxidase subunit IV"/>
    <property type="match status" value="1"/>
</dbReference>
<proteinExistence type="inferred from homology"/>
<accession>A0A9P0H6B1</accession>
<evidence type="ECO:0000313" key="13">
    <source>
        <dbReference type="Proteomes" id="UP001152798"/>
    </source>
</evidence>
<dbReference type="GO" id="GO:0016491">
    <property type="term" value="F:oxidoreductase activity"/>
    <property type="evidence" value="ECO:0007669"/>
    <property type="project" value="UniProtKB-KW"/>
</dbReference>
<name>A0A9P0H6B1_NEZVI</name>
<feature type="compositionally biased region" description="Acidic residues" evidence="10">
    <location>
        <begin position="239"/>
        <end position="250"/>
    </location>
</feature>
<dbReference type="GO" id="GO:0045277">
    <property type="term" value="C:respiratory chain complex IV"/>
    <property type="evidence" value="ECO:0007669"/>
    <property type="project" value="InterPro"/>
</dbReference>
<dbReference type="Pfam" id="PF02936">
    <property type="entry name" value="COX4"/>
    <property type="match status" value="1"/>
</dbReference>
<dbReference type="OrthoDB" id="186013at2759"/>
<evidence type="ECO:0000256" key="1">
    <source>
        <dbReference type="ARBA" id="ARBA00004434"/>
    </source>
</evidence>
<dbReference type="InterPro" id="IPR004203">
    <property type="entry name" value="Cyt_c_oxidase_su4_fam"/>
</dbReference>
<keyword evidence="5" id="KW-0809">Transit peptide</keyword>